<evidence type="ECO:0000256" key="7">
    <source>
        <dbReference type="ARBA" id="ARBA00023157"/>
    </source>
</evidence>
<evidence type="ECO:0000256" key="9">
    <source>
        <dbReference type="ARBA" id="ARBA00040198"/>
    </source>
</evidence>
<dbReference type="GO" id="GO:0006874">
    <property type="term" value="P:intracellular calcium ion homeostasis"/>
    <property type="evidence" value="ECO:0007669"/>
    <property type="project" value="TreeGrafter"/>
</dbReference>
<dbReference type="PANTHER" id="PTHR13874:SF11">
    <property type="entry name" value="ENDOTHELIN-3"/>
    <property type="match status" value="1"/>
</dbReference>
<name>A0A3B3WLW5_9TELE</name>
<evidence type="ECO:0000256" key="8">
    <source>
        <dbReference type="ARBA" id="ARBA00023322"/>
    </source>
</evidence>
<dbReference type="GO" id="GO:0019229">
    <property type="term" value="P:regulation of vasoconstriction"/>
    <property type="evidence" value="ECO:0007669"/>
    <property type="project" value="InterPro"/>
</dbReference>
<comment type="similarity">
    <text evidence="3">Belongs to the endothelin/sarafotoxin family.</text>
</comment>
<dbReference type="SMART" id="SM00272">
    <property type="entry name" value="END"/>
    <property type="match status" value="2"/>
</dbReference>
<evidence type="ECO:0000256" key="6">
    <source>
        <dbReference type="ARBA" id="ARBA00022858"/>
    </source>
</evidence>
<evidence type="ECO:0000259" key="13">
    <source>
        <dbReference type="SMART" id="SM00272"/>
    </source>
</evidence>
<feature type="compositionally biased region" description="Basic and acidic residues" evidence="11">
    <location>
        <begin position="55"/>
        <end position="65"/>
    </location>
</feature>
<dbReference type="GeneID" id="106908224"/>
<feature type="region of interest" description="Disordered" evidence="11">
    <location>
        <begin position="107"/>
        <end position="129"/>
    </location>
</feature>
<evidence type="ECO:0000256" key="10">
    <source>
        <dbReference type="ARBA" id="ARBA00041850"/>
    </source>
</evidence>
<dbReference type="KEGG" id="pmei:106908224"/>
<evidence type="ECO:0000256" key="4">
    <source>
        <dbReference type="ARBA" id="ARBA00022525"/>
    </source>
</evidence>
<dbReference type="GO" id="GO:0003100">
    <property type="term" value="P:regulation of systemic arterial blood pressure by endothelin"/>
    <property type="evidence" value="ECO:0007669"/>
    <property type="project" value="TreeGrafter"/>
</dbReference>
<feature type="domain" description="Endothelin-like toxin" evidence="13">
    <location>
        <begin position="136"/>
        <end position="157"/>
    </location>
</feature>
<dbReference type="GO" id="GO:0005615">
    <property type="term" value="C:extracellular space"/>
    <property type="evidence" value="ECO:0007669"/>
    <property type="project" value="TreeGrafter"/>
</dbReference>
<dbReference type="GO" id="GO:0005179">
    <property type="term" value="F:hormone activity"/>
    <property type="evidence" value="ECO:0007669"/>
    <property type="project" value="TreeGrafter"/>
</dbReference>
<evidence type="ECO:0000256" key="11">
    <source>
        <dbReference type="SAM" id="MobiDB-lite"/>
    </source>
</evidence>
<feature type="region of interest" description="Disordered" evidence="11">
    <location>
        <begin position="152"/>
        <end position="182"/>
    </location>
</feature>
<feature type="compositionally biased region" description="Low complexity" evidence="11">
    <location>
        <begin position="120"/>
        <end position="129"/>
    </location>
</feature>
<evidence type="ECO:0000256" key="3">
    <source>
        <dbReference type="ARBA" id="ARBA00010959"/>
    </source>
</evidence>
<keyword evidence="6" id="KW-0838">Vasoactive</keyword>
<dbReference type="STRING" id="48701.ENSPMEP00000003712"/>
<dbReference type="PROSITE" id="PS00270">
    <property type="entry name" value="ENDOTHELIN"/>
    <property type="match status" value="2"/>
</dbReference>
<proteinExistence type="inferred from homology"/>
<feature type="chain" id="PRO_5017362217" description="Endothelin-3" evidence="12">
    <location>
        <begin position="28"/>
        <end position="182"/>
    </location>
</feature>
<reference evidence="14" key="2">
    <citation type="submission" date="2025-09" db="UniProtKB">
        <authorList>
            <consortium name="Ensembl"/>
        </authorList>
    </citation>
    <scope>IDENTIFICATION</scope>
</reference>
<dbReference type="GO" id="GO:0031708">
    <property type="term" value="F:endothelin B receptor binding"/>
    <property type="evidence" value="ECO:0007669"/>
    <property type="project" value="TreeGrafter"/>
</dbReference>
<feature type="domain" description="Endothelin-like toxin" evidence="13">
    <location>
        <begin position="73"/>
        <end position="94"/>
    </location>
</feature>
<dbReference type="InterPro" id="IPR001928">
    <property type="entry name" value="Endothln-like_toxin"/>
</dbReference>
<reference evidence="14" key="1">
    <citation type="submission" date="2025-08" db="UniProtKB">
        <authorList>
            <consortium name="Ensembl"/>
        </authorList>
    </citation>
    <scope>IDENTIFICATION</scope>
</reference>
<organism evidence="14 15">
    <name type="scientific">Poecilia mexicana</name>
    <dbReference type="NCBI Taxonomy" id="48701"/>
    <lineage>
        <taxon>Eukaryota</taxon>
        <taxon>Metazoa</taxon>
        <taxon>Chordata</taxon>
        <taxon>Craniata</taxon>
        <taxon>Vertebrata</taxon>
        <taxon>Euteleostomi</taxon>
        <taxon>Actinopterygii</taxon>
        <taxon>Neopterygii</taxon>
        <taxon>Teleostei</taxon>
        <taxon>Neoteleostei</taxon>
        <taxon>Acanthomorphata</taxon>
        <taxon>Ovalentaria</taxon>
        <taxon>Atherinomorphae</taxon>
        <taxon>Cyprinodontiformes</taxon>
        <taxon>Poeciliidae</taxon>
        <taxon>Poeciliinae</taxon>
        <taxon>Poecilia</taxon>
    </lineage>
</organism>
<dbReference type="Pfam" id="PF00322">
    <property type="entry name" value="Endothelin"/>
    <property type="match status" value="1"/>
</dbReference>
<dbReference type="InterPro" id="IPR020475">
    <property type="entry name" value="Endothelin"/>
</dbReference>
<dbReference type="Proteomes" id="UP000261480">
    <property type="component" value="Unplaced"/>
</dbReference>
<dbReference type="RefSeq" id="XP_014829746.1">
    <property type="nucleotide sequence ID" value="XM_014974260.1"/>
</dbReference>
<keyword evidence="8" id="KW-0839">Vasoconstrictor</keyword>
<evidence type="ECO:0000256" key="5">
    <source>
        <dbReference type="ARBA" id="ARBA00022729"/>
    </source>
</evidence>
<feature type="compositionally biased region" description="Basic residues" evidence="11">
    <location>
        <begin position="154"/>
        <end position="171"/>
    </location>
</feature>
<keyword evidence="15" id="KW-1185">Reference proteome</keyword>
<keyword evidence="4" id="KW-0964">Secreted</keyword>
<accession>A0A3B3WLW5</accession>
<evidence type="ECO:0000256" key="1">
    <source>
        <dbReference type="ARBA" id="ARBA00003023"/>
    </source>
</evidence>
<feature type="region of interest" description="Disordered" evidence="11">
    <location>
        <begin position="36"/>
        <end position="65"/>
    </location>
</feature>
<evidence type="ECO:0000313" key="15">
    <source>
        <dbReference type="Proteomes" id="UP000261480"/>
    </source>
</evidence>
<sequence>MADGLSVDVGILLSIVVTASLTSGSLSVSQRQDVSAEVSLGDPPHRVILPSGSEGQDRPARDPLTARRGRAKRCTCYTYKDKECVYYCHLDIIWINTPEHTVPYGMASSPGSLRKKRSVRTAQSSRSSRSSAASRRCACMLHTDSECSRFCTNRQKRRPPAAPNAKKRTPPFHRGDREWTLK</sequence>
<feature type="compositionally biased region" description="Basic and acidic residues" evidence="11">
    <location>
        <begin position="173"/>
        <end position="182"/>
    </location>
</feature>
<comment type="function">
    <text evidence="1">Endothelins are endothelium-derived vasoconstrictor peptides.</text>
</comment>
<dbReference type="Ensembl" id="ENSPMET00000010416.1">
    <property type="protein sequence ID" value="ENSPMEP00000003712.1"/>
    <property type="gene ID" value="ENSPMEG00000004872.1"/>
</dbReference>
<evidence type="ECO:0000256" key="12">
    <source>
        <dbReference type="SAM" id="SignalP"/>
    </source>
</evidence>
<evidence type="ECO:0000256" key="2">
    <source>
        <dbReference type="ARBA" id="ARBA00004613"/>
    </source>
</evidence>
<evidence type="ECO:0000313" key="14">
    <source>
        <dbReference type="Ensembl" id="ENSPMEP00000003712.1"/>
    </source>
</evidence>
<dbReference type="PRINTS" id="PR00365">
    <property type="entry name" value="ENDOTHELIN"/>
</dbReference>
<dbReference type="GO" id="GO:0014826">
    <property type="term" value="P:vein smooth muscle contraction"/>
    <property type="evidence" value="ECO:0007669"/>
    <property type="project" value="TreeGrafter"/>
</dbReference>
<dbReference type="PANTHER" id="PTHR13874">
    <property type="entry name" value="ENDOTHELIN"/>
    <property type="match status" value="1"/>
</dbReference>
<feature type="signal peptide" evidence="12">
    <location>
        <begin position="1"/>
        <end position="27"/>
    </location>
</feature>
<dbReference type="InterPro" id="IPR019764">
    <property type="entry name" value="Endothelin_toxin_CS"/>
</dbReference>
<keyword evidence="7" id="KW-1015">Disulfide bond</keyword>
<dbReference type="AlphaFoldDB" id="A0A3B3WLW5"/>
<comment type="subcellular location">
    <subcellularLocation>
        <location evidence="2">Secreted</location>
    </subcellularLocation>
</comment>
<dbReference type="OrthoDB" id="9943124at2759"/>
<keyword evidence="5 12" id="KW-0732">Signal</keyword>
<protein>
    <recommendedName>
        <fullName evidence="9">Endothelin-3</fullName>
    </recommendedName>
    <alternativeName>
        <fullName evidence="10">Preproendothelin-3</fullName>
    </alternativeName>
</protein>